<evidence type="ECO:0000256" key="1">
    <source>
        <dbReference type="SAM" id="Phobius"/>
    </source>
</evidence>
<dbReference type="RefSeq" id="WP_016958181.1">
    <property type="nucleotide sequence ID" value="NZ_AJWN02000093.1"/>
</dbReference>
<feature type="transmembrane region" description="Helical" evidence="1">
    <location>
        <begin position="12"/>
        <end position="37"/>
    </location>
</feature>
<dbReference type="PANTHER" id="PTHR42709:SF4">
    <property type="entry name" value="INNER MEMBRANE PROTEIN YQAA"/>
    <property type="match status" value="1"/>
</dbReference>
<organism evidence="3 4">
    <name type="scientific">Enterovibrio norvegicus FF-454</name>
    <dbReference type="NCBI Taxonomy" id="1185651"/>
    <lineage>
        <taxon>Bacteria</taxon>
        <taxon>Pseudomonadati</taxon>
        <taxon>Pseudomonadota</taxon>
        <taxon>Gammaproteobacteria</taxon>
        <taxon>Vibrionales</taxon>
        <taxon>Vibrionaceae</taxon>
        <taxon>Enterovibrio</taxon>
    </lineage>
</organism>
<dbReference type="InterPro" id="IPR051311">
    <property type="entry name" value="DedA_domain"/>
</dbReference>
<feature type="transmembrane region" description="Helical" evidence="1">
    <location>
        <begin position="120"/>
        <end position="143"/>
    </location>
</feature>
<feature type="transmembrane region" description="Helical" evidence="1">
    <location>
        <begin position="44"/>
        <end position="65"/>
    </location>
</feature>
<proteinExistence type="predicted"/>
<dbReference type="InterPro" id="IPR032816">
    <property type="entry name" value="VTT_dom"/>
</dbReference>
<dbReference type="EMBL" id="AJWN02000093">
    <property type="protein sequence ID" value="OEE58492.1"/>
    <property type="molecule type" value="Genomic_DNA"/>
</dbReference>
<accession>A0A1E5C035</accession>
<feature type="domain" description="VTT" evidence="2">
    <location>
        <begin position="42"/>
        <end position="138"/>
    </location>
</feature>
<sequence length="145" mass="16162">MLDWISGDSALWVLFSTGFLSATLLPGGSEANLILLLKENTYSLGVLVVVATLGNTLGGITNYWIGRFLPARTLEQKQGQRAIAWLQRYGYWTLLLSWLPIIGDPLCLAAGWLRLKQRWCWILIAAGKALRYLILALVTRGLLFV</sequence>
<dbReference type="PANTHER" id="PTHR42709">
    <property type="entry name" value="ALKALINE PHOSPHATASE LIKE PROTEIN"/>
    <property type="match status" value="1"/>
</dbReference>
<protein>
    <recommendedName>
        <fullName evidence="2">VTT domain-containing protein</fullName>
    </recommendedName>
</protein>
<keyword evidence="1" id="KW-0472">Membrane</keyword>
<dbReference type="Proteomes" id="UP000095039">
    <property type="component" value="Unassembled WGS sequence"/>
</dbReference>
<dbReference type="AlphaFoldDB" id="A0A1E5C035"/>
<keyword evidence="1" id="KW-0812">Transmembrane</keyword>
<keyword evidence="1" id="KW-1133">Transmembrane helix</keyword>
<gene>
    <name evidence="3" type="ORF">A1OK_15340</name>
</gene>
<dbReference type="GO" id="GO:0005886">
    <property type="term" value="C:plasma membrane"/>
    <property type="evidence" value="ECO:0007669"/>
    <property type="project" value="UniProtKB-ARBA"/>
</dbReference>
<name>A0A1E5C035_9GAMM</name>
<keyword evidence="4" id="KW-1185">Reference proteome</keyword>
<reference evidence="3 4" key="1">
    <citation type="journal article" date="2012" name="Science">
        <title>Ecological populations of bacteria act as socially cohesive units of antibiotic production and resistance.</title>
        <authorList>
            <person name="Cordero O.X."/>
            <person name="Wildschutte H."/>
            <person name="Kirkup B."/>
            <person name="Proehl S."/>
            <person name="Ngo L."/>
            <person name="Hussain F."/>
            <person name="Le Roux F."/>
            <person name="Mincer T."/>
            <person name="Polz M.F."/>
        </authorList>
    </citation>
    <scope>NUCLEOTIDE SEQUENCE [LARGE SCALE GENOMIC DNA]</scope>
    <source>
        <strain evidence="3 4">FF-454</strain>
    </source>
</reference>
<comment type="caution">
    <text evidence="3">The sequence shown here is derived from an EMBL/GenBank/DDBJ whole genome shotgun (WGS) entry which is preliminary data.</text>
</comment>
<evidence type="ECO:0000259" key="2">
    <source>
        <dbReference type="Pfam" id="PF09335"/>
    </source>
</evidence>
<dbReference type="Pfam" id="PF09335">
    <property type="entry name" value="VTT_dom"/>
    <property type="match status" value="1"/>
</dbReference>
<feature type="transmembrane region" description="Helical" evidence="1">
    <location>
        <begin position="89"/>
        <end position="113"/>
    </location>
</feature>
<evidence type="ECO:0000313" key="3">
    <source>
        <dbReference type="EMBL" id="OEE58492.1"/>
    </source>
</evidence>
<evidence type="ECO:0000313" key="4">
    <source>
        <dbReference type="Proteomes" id="UP000095039"/>
    </source>
</evidence>